<accession>A0AAV9JHK5</accession>
<keyword evidence="3" id="KW-1185">Reference proteome</keyword>
<protein>
    <submittedName>
        <fullName evidence="2">Uncharacterized protein</fullName>
    </submittedName>
</protein>
<sequence length="164" mass="18623">MSSNDDEAERDRDEANRKIDDLDACWPSTIDPSRSYQPLPQPPPRGDRPATPPPPTWLKQLADAKEIFRICEYKEDEDRLAQWISELAQTPSQAQFVVKDADSALLDVYNTEQEDMLGIAERNLEAAVRGMREVGDERWQGLQKEVAGYFHDKRKRAGSPAVPV</sequence>
<feature type="region of interest" description="Disordered" evidence="1">
    <location>
        <begin position="1"/>
        <end position="57"/>
    </location>
</feature>
<feature type="compositionally biased region" description="Pro residues" evidence="1">
    <location>
        <begin position="39"/>
        <end position="56"/>
    </location>
</feature>
<dbReference type="Proteomes" id="UP001324427">
    <property type="component" value="Unassembled WGS sequence"/>
</dbReference>
<evidence type="ECO:0000313" key="2">
    <source>
        <dbReference type="EMBL" id="KAK4543965.1"/>
    </source>
</evidence>
<reference evidence="2 3" key="1">
    <citation type="submission" date="2021-11" db="EMBL/GenBank/DDBJ databases">
        <title>Black yeast isolated from Biological Soil Crust.</title>
        <authorList>
            <person name="Kurbessoian T."/>
        </authorList>
    </citation>
    <scope>NUCLEOTIDE SEQUENCE [LARGE SCALE GENOMIC DNA]</scope>
    <source>
        <strain evidence="2 3">CCFEE 5522</strain>
    </source>
</reference>
<proteinExistence type="predicted"/>
<gene>
    <name evidence="2" type="ORF">LTR36_004739</name>
</gene>
<evidence type="ECO:0000313" key="3">
    <source>
        <dbReference type="Proteomes" id="UP001324427"/>
    </source>
</evidence>
<evidence type="ECO:0000256" key="1">
    <source>
        <dbReference type="SAM" id="MobiDB-lite"/>
    </source>
</evidence>
<dbReference type="AlphaFoldDB" id="A0AAV9JHK5"/>
<dbReference type="EMBL" id="JAVFHQ010000028">
    <property type="protein sequence ID" value="KAK4543965.1"/>
    <property type="molecule type" value="Genomic_DNA"/>
</dbReference>
<organism evidence="2 3">
    <name type="scientific">Oleoguttula mirabilis</name>
    <dbReference type="NCBI Taxonomy" id="1507867"/>
    <lineage>
        <taxon>Eukaryota</taxon>
        <taxon>Fungi</taxon>
        <taxon>Dikarya</taxon>
        <taxon>Ascomycota</taxon>
        <taxon>Pezizomycotina</taxon>
        <taxon>Dothideomycetes</taxon>
        <taxon>Dothideomycetidae</taxon>
        <taxon>Mycosphaerellales</taxon>
        <taxon>Teratosphaeriaceae</taxon>
        <taxon>Oleoguttula</taxon>
    </lineage>
</organism>
<comment type="caution">
    <text evidence="2">The sequence shown here is derived from an EMBL/GenBank/DDBJ whole genome shotgun (WGS) entry which is preliminary data.</text>
</comment>
<feature type="compositionally biased region" description="Basic and acidic residues" evidence="1">
    <location>
        <begin position="9"/>
        <end position="21"/>
    </location>
</feature>
<name>A0AAV9JHK5_9PEZI</name>